<dbReference type="InterPro" id="IPR050645">
    <property type="entry name" value="Histidine_acid_phosphatase"/>
</dbReference>
<evidence type="ECO:0000313" key="4">
    <source>
        <dbReference type="Proteomes" id="UP000780801"/>
    </source>
</evidence>
<dbReference type="InterPro" id="IPR000560">
    <property type="entry name" value="His_Pase_clade-2"/>
</dbReference>
<keyword evidence="4" id="KW-1185">Reference proteome</keyword>
<dbReference type="InterPro" id="IPR029033">
    <property type="entry name" value="His_PPase_superfam"/>
</dbReference>
<sequence>MWKGSCNPGQLTPKGALQHRQLGAALRRIYVDELGFLSKSFHPERTYIRSTDLWRTRQSAENLMVGLYGSQKHGLWGSPIPPLFTIHTLPTEIDYLTMNGEACPRIQQLRAAAEKASPVLKRLHEEEAEFEEELQGILGAKRTWSGYMDTVLPRVCHGIPLQCRATEAGARPHCITMNMADRILKNVATQSAEVYRDMTGMFEILQLGMGPLAKDIRKNLLNAQNEDDLKFKLYSGHDTTLAPLLGLLDGADMRWPPYASNLLIELWSSHGEYFVRVIYNQEFVKTQSDWCDLEWCPLDKFVAYLGKFVLDDLTEKCLKK</sequence>
<keyword evidence="2" id="KW-0378">Hydrolase</keyword>
<dbReference type="CDD" id="cd07061">
    <property type="entry name" value="HP_HAP_like"/>
    <property type="match status" value="1"/>
</dbReference>
<dbReference type="PANTHER" id="PTHR11567:SF110">
    <property type="entry name" value="2-PHOSPHOXYLOSE PHOSPHATASE 1"/>
    <property type="match status" value="1"/>
</dbReference>
<dbReference type="Gene3D" id="3.40.50.1240">
    <property type="entry name" value="Phosphoglycerate mutase-like"/>
    <property type="match status" value="1"/>
</dbReference>
<evidence type="ECO:0000256" key="1">
    <source>
        <dbReference type="ARBA" id="ARBA00005375"/>
    </source>
</evidence>
<evidence type="ECO:0000313" key="3">
    <source>
        <dbReference type="EMBL" id="KAF9577341.1"/>
    </source>
</evidence>
<dbReference type="AlphaFoldDB" id="A0A9P6FMB6"/>
<name>A0A9P6FMB6_9FUNG</name>
<accession>A0A9P6FMB6</accession>
<comment type="caution">
    <text evidence="3">The sequence shown here is derived from an EMBL/GenBank/DDBJ whole genome shotgun (WGS) entry which is preliminary data.</text>
</comment>
<dbReference type="EMBL" id="JAABOA010004959">
    <property type="protein sequence ID" value="KAF9577341.1"/>
    <property type="molecule type" value="Genomic_DNA"/>
</dbReference>
<protein>
    <submittedName>
        <fullName evidence="3">Uncharacterized protein</fullName>
    </submittedName>
</protein>
<dbReference type="OrthoDB" id="10257284at2759"/>
<comment type="similarity">
    <text evidence="1">Belongs to the histidine acid phosphatase family.</text>
</comment>
<reference evidence="3" key="1">
    <citation type="journal article" date="2020" name="Fungal Divers.">
        <title>Resolving the Mortierellaceae phylogeny through synthesis of multi-gene phylogenetics and phylogenomics.</title>
        <authorList>
            <person name="Vandepol N."/>
            <person name="Liber J."/>
            <person name="Desiro A."/>
            <person name="Na H."/>
            <person name="Kennedy M."/>
            <person name="Barry K."/>
            <person name="Grigoriev I.V."/>
            <person name="Miller A.N."/>
            <person name="O'Donnell K."/>
            <person name="Stajich J.E."/>
            <person name="Bonito G."/>
        </authorList>
    </citation>
    <scope>NUCLEOTIDE SEQUENCE</scope>
    <source>
        <strain evidence="3">KOD1015</strain>
    </source>
</reference>
<proteinExistence type="inferred from homology"/>
<dbReference type="GO" id="GO:0016791">
    <property type="term" value="F:phosphatase activity"/>
    <property type="evidence" value="ECO:0007669"/>
    <property type="project" value="TreeGrafter"/>
</dbReference>
<dbReference type="Pfam" id="PF00328">
    <property type="entry name" value="His_Phos_2"/>
    <property type="match status" value="1"/>
</dbReference>
<organism evidence="3 4">
    <name type="scientific">Lunasporangiospora selenospora</name>
    <dbReference type="NCBI Taxonomy" id="979761"/>
    <lineage>
        <taxon>Eukaryota</taxon>
        <taxon>Fungi</taxon>
        <taxon>Fungi incertae sedis</taxon>
        <taxon>Mucoromycota</taxon>
        <taxon>Mortierellomycotina</taxon>
        <taxon>Mortierellomycetes</taxon>
        <taxon>Mortierellales</taxon>
        <taxon>Mortierellaceae</taxon>
        <taxon>Lunasporangiospora</taxon>
    </lineage>
</organism>
<dbReference type="Proteomes" id="UP000780801">
    <property type="component" value="Unassembled WGS sequence"/>
</dbReference>
<dbReference type="PANTHER" id="PTHR11567">
    <property type="entry name" value="ACID PHOSPHATASE-RELATED"/>
    <property type="match status" value="1"/>
</dbReference>
<dbReference type="SUPFAM" id="SSF53254">
    <property type="entry name" value="Phosphoglycerate mutase-like"/>
    <property type="match status" value="1"/>
</dbReference>
<gene>
    <name evidence="3" type="ORF">BGW38_007499</name>
</gene>
<evidence type="ECO:0000256" key="2">
    <source>
        <dbReference type="ARBA" id="ARBA00022801"/>
    </source>
</evidence>